<organism evidence="1 2">
    <name type="scientific">Gordonia oryzae</name>
    <dbReference type="NCBI Taxonomy" id="2487349"/>
    <lineage>
        <taxon>Bacteria</taxon>
        <taxon>Bacillati</taxon>
        <taxon>Actinomycetota</taxon>
        <taxon>Actinomycetes</taxon>
        <taxon>Mycobacteriales</taxon>
        <taxon>Gordoniaceae</taxon>
        <taxon>Gordonia</taxon>
    </lineage>
</organism>
<sequence length="72" mass="7671">MHKRSVQLGLGLGAILIIAAALTTFVLSRQSSPSTPNFNNANVNAIQGLVQHSPAEFMGVVLPIRELVKFSV</sequence>
<keyword evidence="2" id="KW-1185">Reference proteome</keyword>
<evidence type="ECO:0000313" key="1">
    <source>
        <dbReference type="EMBL" id="RPA64819.1"/>
    </source>
</evidence>
<protein>
    <submittedName>
        <fullName evidence="1">Uncharacterized protein</fullName>
    </submittedName>
</protein>
<proteinExistence type="predicted"/>
<dbReference type="EMBL" id="RKMH01000004">
    <property type="protein sequence ID" value="RPA64819.1"/>
    <property type="molecule type" value="Genomic_DNA"/>
</dbReference>
<comment type="caution">
    <text evidence="1">The sequence shown here is derived from an EMBL/GenBank/DDBJ whole genome shotgun (WGS) entry which is preliminary data.</text>
</comment>
<gene>
    <name evidence="1" type="ORF">EF294_06835</name>
</gene>
<dbReference type="Proteomes" id="UP000267536">
    <property type="component" value="Unassembled WGS sequence"/>
</dbReference>
<accession>A0A3N4GPH9</accession>
<evidence type="ECO:0000313" key="2">
    <source>
        <dbReference type="Proteomes" id="UP000267536"/>
    </source>
</evidence>
<name>A0A3N4GPH9_9ACTN</name>
<dbReference type="AlphaFoldDB" id="A0A3N4GPH9"/>
<reference evidence="1 2" key="1">
    <citation type="submission" date="2018-11" db="EMBL/GenBank/DDBJ databases">
        <title>Draft genome sequence of Gordonia sp. RS15-1S isolated from rice stems.</title>
        <authorList>
            <person name="Muangham S."/>
        </authorList>
    </citation>
    <scope>NUCLEOTIDE SEQUENCE [LARGE SCALE GENOMIC DNA]</scope>
    <source>
        <strain evidence="1 2">RS15-1S</strain>
    </source>
</reference>